<name>A0ABY8TN43_TETOB</name>
<accession>A0ABY8TN43</accession>
<evidence type="ECO:0000313" key="2">
    <source>
        <dbReference type="EMBL" id="WIA10525.1"/>
    </source>
</evidence>
<reference evidence="2 3" key="1">
    <citation type="submission" date="2023-05" db="EMBL/GenBank/DDBJ databases">
        <title>A 100% complete, gapless, phased diploid assembly of the Scenedesmus obliquus UTEX 3031 genome.</title>
        <authorList>
            <person name="Biondi T.C."/>
            <person name="Hanschen E.R."/>
            <person name="Kwon T."/>
            <person name="Eng W."/>
            <person name="Kruse C.P.S."/>
            <person name="Koehler S.I."/>
            <person name="Kunde Y."/>
            <person name="Gleasner C.D."/>
            <person name="You Mak K.T."/>
            <person name="Polle J."/>
            <person name="Hovde B.T."/>
            <person name="Starkenburg S.R."/>
        </authorList>
    </citation>
    <scope>NUCLEOTIDE SEQUENCE [LARGE SCALE GENOMIC DNA]</scope>
    <source>
        <strain evidence="2 3">DOE0152z</strain>
    </source>
</reference>
<protein>
    <submittedName>
        <fullName evidence="2">Uncharacterized protein</fullName>
    </submittedName>
</protein>
<evidence type="ECO:0000313" key="3">
    <source>
        <dbReference type="Proteomes" id="UP001244341"/>
    </source>
</evidence>
<proteinExistence type="predicted"/>
<feature type="compositionally biased region" description="Acidic residues" evidence="1">
    <location>
        <begin position="85"/>
        <end position="107"/>
    </location>
</feature>
<evidence type="ECO:0000256" key="1">
    <source>
        <dbReference type="SAM" id="MobiDB-lite"/>
    </source>
</evidence>
<dbReference type="EMBL" id="CP126209">
    <property type="protein sequence ID" value="WIA10525.1"/>
    <property type="molecule type" value="Genomic_DNA"/>
</dbReference>
<dbReference type="Proteomes" id="UP001244341">
    <property type="component" value="Chromosome 2b"/>
</dbReference>
<organism evidence="2 3">
    <name type="scientific">Tetradesmus obliquus</name>
    <name type="common">Green alga</name>
    <name type="synonym">Acutodesmus obliquus</name>
    <dbReference type="NCBI Taxonomy" id="3088"/>
    <lineage>
        <taxon>Eukaryota</taxon>
        <taxon>Viridiplantae</taxon>
        <taxon>Chlorophyta</taxon>
        <taxon>core chlorophytes</taxon>
        <taxon>Chlorophyceae</taxon>
        <taxon>CS clade</taxon>
        <taxon>Sphaeropleales</taxon>
        <taxon>Scenedesmaceae</taxon>
        <taxon>Tetradesmus</taxon>
    </lineage>
</organism>
<gene>
    <name evidence="2" type="ORF">OEZ85_010713</name>
</gene>
<sequence length="107" mass="12129">MDPRSGFAPPDVQQNGLGEVLLARTDGKDYTVTELWQLHEYNCHLMNRWGDWLEDGMDSPDVQEELQEALSPQGFADHTQMRADLDEEEDEDDDDDAEDKEEGGGES</sequence>
<feature type="region of interest" description="Disordered" evidence="1">
    <location>
        <begin position="56"/>
        <end position="107"/>
    </location>
</feature>
<keyword evidence="3" id="KW-1185">Reference proteome</keyword>
<feature type="compositionally biased region" description="Acidic residues" evidence="1">
    <location>
        <begin position="56"/>
        <end position="67"/>
    </location>
</feature>